<name>A0A553K1K6_9ACTN</name>
<proteinExistence type="predicted"/>
<dbReference type="Pfam" id="PF05768">
    <property type="entry name" value="Glrx-like"/>
    <property type="match status" value="1"/>
</dbReference>
<dbReference type="RefSeq" id="WP_143937481.1">
    <property type="nucleotide sequence ID" value="NZ_VKKG01000002.1"/>
</dbReference>
<dbReference type="AlphaFoldDB" id="A0A553K1K6"/>
<comment type="caution">
    <text evidence="1">The sequence shown here is derived from an EMBL/GenBank/DDBJ whole genome shotgun (WGS) entry which is preliminary data.</text>
</comment>
<keyword evidence="2" id="KW-1185">Reference proteome</keyword>
<reference evidence="1 2" key="1">
    <citation type="submission" date="2019-07" db="EMBL/GenBank/DDBJ databases">
        <authorList>
            <person name="Zhou L.-Y."/>
        </authorList>
    </citation>
    <scope>NUCLEOTIDE SEQUENCE [LARGE SCALE GENOMIC DNA]</scope>
    <source>
        <strain evidence="1 2">YIM 101269</strain>
    </source>
</reference>
<sequence>MPSRVLLLTRTGCHLCEEAESAVAAVCEEVGASWRLVDVDTDANLRAHWTDHVPVTFVDGELHGRWFVEPDRLKQALATGVPDPMPVDWLPSASGPR</sequence>
<accession>A0A553K1K6</accession>
<dbReference type="OrthoDB" id="8779161at2"/>
<organism evidence="1 2">
    <name type="scientific">Tessaracoccus rhinocerotis</name>
    <dbReference type="NCBI Taxonomy" id="1689449"/>
    <lineage>
        <taxon>Bacteria</taxon>
        <taxon>Bacillati</taxon>
        <taxon>Actinomycetota</taxon>
        <taxon>Actinomycetes</taxon>
        <taxon>Propionibacteriales</taxon>
        <taxon>Propionibacteriaceae</taxon>
        <taxon>Tessaracoccus</taxon>
    </lineage>
</organism>
<gene>
    <name evidence="1" type="ORF">FOJ82_05535</name>
</gene>
<evidence type="ECO:0000313" key="2">
    <source>
        <dbReference type="Proteomes" id="UP000317638"/>
    </source>
</evidence>
<dbReference type="InterPro" id="IPR008554">
    <property type="entry name" value="Glutaredoxin-like"/>
</dbReference>
<dbReference type="InterPro" id="IPR036249">
    <property type="entry name" value="Thioredoxin-like_sf"/>
</dbReference>
<dbReference type="SUPFAM" id="SSF52833">
    <property type="entry name" value="Thioredoxin-like"/>
    <property type="match status" value="1"/>
</dbReference>
<dbReference type="Gene3D" id="3.40.30.10">
    <property type="entry name" value="Glutaredoxin"/>
    <property type="match status" value="1"/>
</dbReference>
<protein>
    <submittedName>
        <fullName evidence="1">Glutaredoxin family protein</fullName>
    </submittedName>
</protein>
<dbReference type="Proteomes" id="UP000317638">
    <property type="component" value="Unassembled WGS sequence"/>
</dbReference>
<dbReference type="EMBL" id="VKKG01000002">
    <property type="protein sequence ID" value="TRY18586.1"/>
    <property type="molecule type" value="Genomic_DNA"/>
</dbReference>
<evidence type="ECO:0000313" key="1">
    <source>
        <dbReference type="EMBL" id="TRY18586.1"/>
    </source>
</evidence>